<evidence type="ECO:0000313" key="1">
    <source>
        <dbReference type="EMBL" id="KAK3374593.1"/>
    </source>
</evidence>
<sequence length="305" mass="35080">MPLEILDDIAELTILGNKGHASGRNPALVSRKLHAVSVRALYRRLEISDLPRLFSILKTFIRNPSLAHLVRELLLNVRWHYKKRDLAKLWKACFFTRSELDIPRRLARDEVARALDSLPAALPAYLSTFPRLEYLSVDCHGLFGACKAWSRNYGESYITSLLPPTLKTLELHDEEDDYTFQDVRLNNHRALQERVLAASLRAAAPLSHPIRRTAGKTWPKEISDYRKHSMRSWDYRLYVEDPDLGPRARNPLLNSFQTSTRLRLGWSPFHASMANYKADFAKAGLKLIIQWQDFRNEGCEECLGG</sequence>
<keyword evidence="2" id="KW-1185">Reference proteome</keyword>
<evidence type="ECO:0000313" key="2">
    <source>
        <dbReference type="Proteomes" id="UP001285441"/>
    </source>
</evidence>
<proteinExistence type="predicted"/>
<dbReference type="EMBL" id="JAULSW010000007">
    <property type="protein sequence ID" value="KAK3374593.1"/>
    <property type="molecule type" value="Genomic_DNA"/>
</dbReference>
<dbReference type="AlphaFoldDB" id="A0AAE0N931"/>
<comment type="caution">
    <text evidence="1">The sequence shown here is derived from an EMBL/GenBank/DDBJ whole genome shotgun (WGS) entry which is preliminary data.</text>
</comment>
<gene>
    <name evidence="1" type="ORF">B0H63DRAFT_452450</name>
</gene>
<reference evidence="1" key="1">
    <citation type="journal article" date="2023" name="Mol. Phylogenet. Evol.">
        <title>Genome-scale phylogeny and comparative genomics of the fungal order Sordariales.</title>
        <authorList>
            <person name="Hensen N."/>
            <person name="Bonometti L."/>
            <person name="Westerberg I."/>
            <person name="Brannstrom I.O."/>
            <person name="Guillou S."/>
            <person name="Cros-Aarteil S."/>
            <person name="Calhoun S."/>
            <person name="Haridas S."/>
            <person name="Kuo A."/>
            <person name="Mondo S."/>
            <person name="Pangilinan J."/>
            <person name="Riley R."/>
            <person name="LaButti K."/>
            <person name="Andreopoulos B."/>
            <person name="Lipzen A."/>
            <person name="Chen C."/>
            <person name="Yan M."/>
            <person name="Daum C."/>
            <person name="Ng V."/>
            <person name="Clum A."/>
            <person name="Steindorff A."/>
            <person name="Ohm R.A."/>
            <person name="Martin F."/>
            <person name="Silar P."/>
            <person name="Natvig D.O."/>
            <person name="Lalanne C."/>
            <person name="Gautier V."/>
            <person name="Ament-Velasquez S.L."/>
            <person name="Kruys A."/>
            <person name="Hutchinson M.I."/>
            <person name="Powell A.J."/>
            <person name="Barry K."/>
            <person name="Miller A.N."/>
            <person name="Grigoriev I.V."/>
            <person name="Debuchy R."/>
            <person name="Gladieux P."/>
            <person name="Hiltunen Thoren M."/>
            <person name="Johannesson H."/>
        </authorList>
    </citation>
    <scope>NUCLEOTIDE SEQUENCE</scope>
    <source>
        <strain evidence="1">CBS 232.78</strain>
    </source>
</reference>
<reference evidence="1" key="2">
    <citation type="submission" date="2023-06" db="EMBL/GenBank/DDBJ databases">
        <authorList>
            <consortium name="Lawrence Berkeley National Laboratory"/>
            <person name="Haridas S."/>
            <person name="Hensen N."/>
            <person name="Bonometti L."/>
            <person name="Westerberg I."/>
            <person name="Brannstrom I.O."/>
            <person name="Guillou S."/>
            <person name="Cros-Aarteil S."/>
            <person name="Calhoun S."/>
            <person name="Kuo A."/>
            <person name="Mondo S."/>
            <person name="Pangilinan J."/>
            <person name="Riley R."/>
            <person name="LaButti K."/>
            <person name="Andreopoulos B."/>
            <person name="Lipzen A."/>
            <person name="Chen C."/>
            <person name="Yanf M."/>
            <person name="Daum C."/>
            <person name="Ng V."/>
            <person name="Clum A."/>
            <person name="Steindorff A."/>
            <person name="Ohm R."/>
            <person name="Martin F."/>
            <person name="Silar P."/>
            <person name="Natvig D."/>
            <person name="Lalanne C."/>
            <person name="Gautier V."/>
            <person name="Ament-velasquez S.L."/>
            <person name="Kruys A."/>
            <person name="Hutchinson M.I."/>
            <person name="Powell A.J."/>
            <person name="Barry K."/>
            <person name="Miller A.N."/>
            <person name="Grigoriev I.V."/>
            <person name="Debuchy R."/>
            <person name="Gladieux P."/>
            <person name="Thoren M.H."/>
            <person name="Johannesson H."/>
        </authorList>
    </citation>
    <scope>NUCLEOTIDE SEQUENCE</scope>
    <source>
        <strain evidence="1">CBS 232.78</strain>
    </source>
</reference>
<name>A0AAE0N931_9PEZI</name>
<organism evidence="1 2">
    <name type="scientific">Podospora didyma</name>
    <dbReference type="NCBI Taxonomy" id="330526"/>
    <lineage>
        <taxon>Eukaryota</taxon>
        <taxon>Fungi</taxon>
        <taxon>Dikarya</taxon>
        <taxon>Ascomycota</taxon>
        <taxon>Pezizomycotina</taxon>
        <taxon>Sordariomycetes</taxon>
        <taxon>Sordariomycetidae</taxon>
        <taxon>Sordariales</taxon>
        <taxon>Podosporaceae</taxon>
        <taxon>Podospora</taxon>
    </lineage>
</organism>
<dbReference type="Proteomes" id="UP001285441">
    <property type="component" value="Unassembled WGS sequence"/>
</dbReference>
<accession>A0AAE0N931</accession>
<protein>
    <submittedName>
        <fullName evidence="1">Uncharacterized protein</fullName>
    </submittedName>
</protein>